<feature type="domain" description="Wall-associated receptor kinase C-terminal" evidence="9">
    <location>
        <begin position="158"/>
        <end position="258"/>
    </location>
</feature>
<dbReference type="Pfam" id="PF14380">
    <property type="entry name" value="WAK_assoc"/>
    <property type="match status" value="1"/>
</dbReference>
<dbReference type="PANTHER" id="PTHR33138:SF72">
    <property type="entry name" value="WALL-ASSOCIATED RECEPTOR KINASE CARBOXY-TERMINAL PROTEIN"/>
    <property type="match status" value="1"/>
</dbReference>
<dbReference type="EC" id="2.7.11.1" evidence="2"/>
<evidence type="ECO:0000313" key="11">
    <source>
        <dbReference type="Proteomes" id="UP000467840"/>
    </source>
</evidence>
<comment type="catalytic activity">
    <reaction evidence="5">
        <text>L-threonyl-[protein] + ATP = O-phospho-L-threonyl-[protein] + ADP + H(+)</text>
        <dbReference type="Rhea" id="RHEA:46608"/>
        <dbReference type="Rhea" id="RHEA-COMP:11060"/>
        <dbReference type="Rhea" id="RHEA-COMP:11605"/>
        <dbReference type="ChEBI" id="CHEBI:15378"/>
        <dbReference type="ChEBI" id="CHEBI:30013"/>
        <dbReference type="ChEBI" id="CHEBI:30616"/>
        <dbReference type="ChEBI" id="CHEBI:61977"/>
        <dbReference type="ChEBI" id="CHEBI:456216"/>
        <dbReference type="EC" id="2.7.11.1"/>
    </reaction>
</comment>
<protein>
    <recommendedName>
        <fullName evidence="2">non-specific serine/threonine protein kinase</fullName>
        <ecNumber evidence="2">2.7.11.1</ecNumber>
    </recommendedName>
</protein>
<comment type="caution">
    <text evidence="10">The sequence shown here is derived from an EMBL/GenBank/DDBJ whole genome shotgun (WGS) entry which is preliminary data.</text>
</comment>
<feature type="signal peptide" evidence="7">
    <location>
        <begin position="1"/>
        <end position="27"/>
    </location>
</feature>
<dbReference type="Pfam" id="PF13947">
    <property type="entry name" value="GUB_WAK_bind"/>
    <property type="match status" value="1"/>
</dbReference>
<accession>A0A6A6L5B2</accession>
<dbReference type="InterPro" id="IPR025287">
    <property type="entry name" value="WAK_GUB"/>
</dbReference>
<dbReference type="EMBL" id="JAAGAX010000013">
    <property type="protein sequence ID" value="KAF2295306.1"/>
    <property type="molecule type" value="Genomic_DNA"/>
</dbReference>
<dbReference type="GO" id="GO:0030247">
    <property type="term" value="F:polysaccharide binding"/>
    <property type="evidence" value="ECO:0007669"/>
    <property type="project" value="InterPro"/>
</dbReference>
<keyword evidence="11" id="KW-1185">Reference proteome</keyword>
<evidence type="ECO:0000256" key="5">
    <source>
        <dbReference type="ARBA" id="ARBA00047899"/>
    </source>
</evidence>
<evidence type="ECO:0000256" key="4">
    <source>
        <dbReference type="ARBA" id="ARBA00023180"/>
    </source>
</evidence>
<dbReference type="AlphaFoldDB" id="A0A6A6L5B2"/>
<name>A0A6A6L5B2_HEVBR</name>
<dbReference type="PANTHER" id="PTHR33138">
    <property type="entry name" value="OS01G0690200 PROTEIN"/>
    <property type="match status" value="1"/>
</dbReference>
<keyword evidence="4" id="KW-0325">Glycoprotein</keyword>
<evidence type="ECO:0000256" key="6">
    <source>
        <dbReference type="ARBA" id="ARBA00048679"/>
    </source>
</evidence>
<evidence type="ECO:0000259" key="8">
    <source>
        <dbReference type="Pfam" id="PF13947"/>
    </source>
</evidence>
<gene>
    <name evidence="10" type="ORF">GH714_032528</name>
</gene>
<evidence type="ECO:0000313" key="10">
    <source>
        <dbReference type="EMBL" id="KAF2295306.1"/>
    </source>
</evidence>
<dbReference type="GO" id="GO:0004674">
    <property type="term" value="F:protein serine/threonine kinase activity"/>
    <property type="evidence" value="ECO:0007669"/>
    <property type="project" value="UniProtKB-EC"/>
</dbReference>
<evidence type="ECO:0000256" key="3">
    <source>
        <dbReference type="ARBA" id="ARBA00022729"/>
    </source>
</evidence>
<evidence type="ECO:0000259" key="9">
    <source>
        <dbReference type="Pfam" id="PF14380"/>
    </source>
</evidence>
<comment type="subcellular location">
    <subcellularLocation>
        <location evidence="1">Membrane</location>
        <topology evidence="1">Single-pass membrane protein</topology>
    </subcellularLocation>
</comment>
<dbReference type="InterPro" id="IPR032872">
    <property type="entry name" value="WAK_assoc_C"/>
</dbReference>
<feature type="chain" id="PRO_5025477839" description="non-specific serine/threonine protein kinase" evidence="7">
    <location>
        <begin position="28"/>
        <end position="302"/>
    </location>
</feature>
<organism evidence="10 11">
    <name type="scientific">Hevea brasiliensis</name>
    <name type="common">Para rubber tree</name>
    <name type="synonym">Siphonia brasiliensis</name>
    <dbReference type="NCBI Taxonomy" id="3981"/>
    <lineage>
        <taxon>Eukaryota</taxon>
        <taxon>Viridiplantae</taxon>
        <taxon>Streptophyta</taxon>
        <taxon>Embryophyta</taxon>
        <taxon>Tracheophyta</taxon>
        <taxon>Spermatophyta</taxon>
        <taxon>Magnoliopsida</taxon>
        <taxon>eudicotyledons</taxon>
        <taxon>Gunneridae</taxon>
        <taxon>Pentapetalae</taxon>
        <taxon>rosids</taxon>
        <taxon>fabids</taxon>
        <taxon>Malpighiales</taxon>
        <taxon>Euphorbiaceae</taxon>
        <taxon>Crotonoideae</taxon>
        <taxon>Micrandreae</taxon>
        <taxon>Hevea</taxon>
    </lineage>
</organism>
<sequence length="302" mass="32882">MESHLFPTMPLIFIITIIFLCPLFASAVDERHQNCTATFDCGNITNIGYPFWGSNRPDYCGHPKFWLNCTDQAALITIKNLTYQVLEVNSEAHNLKVARTDYIGSICPNLLLNTTLDFSFFSYASDIQNITLYYGCPQLPSFLNPLAGIPGLSTQFTCTLNNSDSGGFYLTRNLGNFSATILNNLGSCANRVIAPATQSSVSTLESSLTQDNLVVALEKGFGLQWDSNNSVCETCNLSGGSCGYNTNTSLFACYCADQPEQYSCGVSAPNQPESSGASSQFFFSSKYHSLECLGIAIVINAF</sequence>
<dbReference type="Proteomes" id="UP000467840">
    <property type="component" value="Chromosome 7"/>
</dbReference>
<feature type="domain" description="Wall-associated receptor kinase galacturonan-binding" evidence="8">
    <location>
        <begin position="35"/>
        <end position="99"/>
    </location>
</feature>
<keyword evidence="3 7" id="KW-0732">Signal</keyword>
<dbReference type="GO" id="GO:0016020">
    <property type="term" value="C:membrane"/>
    <property type="evidence" value="ECO:0007669"/>
    <property type="project" value="UniProtKB-SubCell"/>
</dbReference>
<comment type="catalytic activity">
    <reaction evidence="6">
        <text>L-seryl-[protein] + ATP = O-phospho-L-seryl-[protein] + ADP + H(+)</text>
        <dbReference type="Rhea" id="RHEA:17989"/>
        <dbReference type="Rhea" id="RHEA-COMP:9863"/>
        <dbReference type="Rhea" id="RHEA-COMP:11604"/>
        <dbReference type="ChEBI" id="CHEBI:15378"/>
        <dbReference type="ChEBI" id="CHEBI:29999"/>
        <dbReference type="ChEBI" id="CHEBI:30616"/>
        <dbReference type="ChEBI" id="CHEBI:83421"/>
        <dbReference type="ChEBI" id="CHEBI:456216"/>
        <dbReference type="EC" id="2.7.11.1"/>
    </reaction>
</comment>
<evidence type="ECO:0000256" key="7">
    <source>
        <dbReference type="SAM" id="SignalP"/>
    </source>
</evidence>
<reference evidence="10 11" key="1">
    <citation type="journal article" date="2020" name="Mol. Plant">
        <title>The Chromosome-Based Rubber Tree Genome Provides New Insights into Spurge Genome Evolution and Rubber Biosynthesis.</title>
        <authorList>
            <person name="Liu J."/>
            <person name="Shi C."/>
            <person name="Shi C.C."/>
            <person name="Li W."/>
            <person name="Zhang Q.J."/>
            <person name="Zhang Y."/>
            <person name="Li K."/>
            <person name="Lu H.F."/>
            <person name="Shi C."/>
            <person name="Zhu S.T."/>
            <person name="Xiao Z.Y."/>
            <person name="Nan H."/>
            <person name="Yue Y."/>
            <person name="Zhu X.G."/>
            <person name="Wu Y."/>
            <person name="Hong X.N."/>
            <person name="Fan G.Y."/>
            <person name="Tong Y."/>
            <person name="Zhang D."/>
            <person name="Mao C.L."/>
            <person name="Liu Y.L."/>
            <person name="Hao S.J."/>
            <person name="Liu W.Q."/>
            <person name="Lv M.Q."/>
            <person name="Zhang H.B."/>
            <person name="Liu Y."/>
            <person name="Hu-Tang G.R."/>
            <person name="Wang J.P."/>
            <person name="Wang J.H."/>
            <person name="Sun Y.H."/>
            <person name="Ni S.B."/>
            <person name="Chen W.B."/>
            <person name="Zhang X.C."/>
            <person name="Jiao Y.N."/>
            <person name="Eichler E.E."/>
            <person name="Li G.H."/>
            <person name="Liu X."/>
            <person name="Gao L.Z."/>
        </authorList>
    </citation>
    <scope>NUCLEOTIDE SEQUENCE [LARGE SCALE GENOMIC DNA]</scope>
    <source>
        <strain evidence="11">cv. GT1</strain>
        <tissue evidence="10">Leaf</tissue>
    </source>
</reference>
<evidence type="ECO:0000256" key="2">
    <source>
        <dbReference type="ARBA" id="ARBA00012513"/>
    </source>
</evidence>
<evidence type="ECO:0000256" key="1">
    <source>
        <dbReference type="ARBA" id="ARBA00004167"/>
    </source>
</evidence>
<proteinExistence type="predicted"/>